<accession>A0A3M7P147</accession>
<comment type="caution">
    <text evidence="1">The sequence shown here is derived from an EMBL/GenBank/DDBJ whole genome shotgun (WGS) entry which is preliminary data.</text>
</comment>
<reference evidence="1 2" key="1">
    <citation type="journal article" date="2018" name="Sci. Rep.">
        <title>Genomic signatures of local adaptation to the degree of environmental predictability in rotifers.</title>
        <authorList>
            <person name="Franch-Gras L."/>
            <person name="Hahn C."/>
            <person name="Garcia-Roger E.M."/>
            <person name="Carmona M.J."/>
            <person name="Serra M."/>
            <person name="Gomez A."/>
        </authorList>
    </citation>
    <scope>NUCLEOTIDE SEQUENCE [LARGE SCALE GENOMIC DNA]</scope>
    <source>
        <strain evidence="1">HYR1</strain>
    </source>
</reference>
<organism evidence="1 2">
    <name type="scientific">Brachionus plicatilis</name>
    <name type="common">Marine rotifer</name>
    <name type="synonym">Brachionus muelleri</name>
    <dbReference type="NCBI Taxonomy" id="10195"/>
    <lineage>
        <taxon>Eukaryota</taxon>
        <taxon>Metazoa</taxon>
        <taxon>Spiralia</taxon>
        <taxon>Gnathifera</taxon>
        <taxon>Rotifera</taxon>
        <taxon>Eurotatoria</taxon>
        <taxon>Monogononta</taxon>
        <taxon>Pseudotrocha</taxon>
        <taxon>Ploima</taxon>
        <taxon>Brachionidae</taxon>
        <taxon>Brachionus</taxon>
    </lineage>
</organism>
<dbReference type="EMBL" id="REGN01014224">
    <property type="protein sequence ID" value="RMZ92885.1"/>
    <property type="molecule type" value="Genomic_DNA"/>
</dbReference>
<dbReference type="Proteomes" id="UP000276133">
    <property type="component" value="Unassembled WGS sequence"/>
</dbReference>
<name>A0A3M7P147_BRAPC</name>
<keyword evidence="2" id="KW-1185">Reference proteome</keyword>
<protein>
    <submittedName>
        <fullName evidence="1">Uncharacterized protein</fullName>
    </submittedName>
</protein>
<evidence type="ECO:0000313" key="1">
    <source>
        <dbReference type="EMBL" id="RMZ92885.1"/>
    </source>
</evidence>
<sequence length="166" mass="19352">VYVRPCTKYPTYGIKTCVAKQGDTHFKSFSISNYTVKEALQKNPYSRMGYRFRLGNNCGVDDQLDGVTSVSGRSRCSKRDNKLANSKFAIRYSKKRLGRSHFVPSVFWLCCIRFREIFPTGWHMRGGEYALWICRYKQPTACVCKVRLRCLNIPLPIFYNFVEKFP</sequence>
<feature type="non-terminal residue" evidence="1">
    <location>
        <position position="1"/>
    </location>
</feature>
<proteinExistence type="predicted"/>
<dbReference type="AlphaFoldDB" id="A0A3M7P147"/>
<gene>
    <name evidence="1" type="ORF">BpHYR1_036478</name>
</gene>
<evidence type="ECO:0000313" key="2">
    <source>
        <dbReference type="Proteomes" id="UP000276133"/>
    </source>
</evidence>